<evidence type="ECO:0000313" key="3">
    <source>
        <dbReference type="Proteomes" id="UP001627154"/>
    </source>
</evidence>
<keyword evidence="1" id="KW-0812">Transmembrane</keyword>
<evidence type="ECO:0000256" key="1">
    <source>
        <dbReference type="SAM" id="Phobius"/>
    </source>
</evidence>
<gene>
    <name evidence="2" type="ORF">TKK_017908</name>
</gene>
<protein>
    <recommendedName>
        <fullName evidence="4">Odorant receptor</fullName>
    </recommendedName>
</protein>
<evidence type="ECO:0008006" key="4">
    <source>
        <dbReference type="Google" id="ProtNLM"/>
    </source>
</evidence>
<dbReference type="Proteomes" id="UP001627154">
    <property type="component" value="Unassembled WGS sequence"/>
</dbReference>
<sequence>MLAKLMVQMWLANSEDVQKIMLKLAKKAYFFINFQATSVVIPTFLNLVLPGNQTYKKTLPLHTEFFVNEDEYFYNILTGHLVCLFLYGAMTGAMNNLQCAVIGYSICVIRGLQYYLKDINIKYSRMILIDEEHANLWVYDQLKKVISLHQTLIE</sequence>
<feature type="transmembrane region" description="Helical" evidence="1">
    <location>
        <begin position="28"/>
        <end position="52"/>
    </location>
</feature>
<keyword evidence="1" id="KW-1133">Transmembrane helix</keyword>
<evidence type="ECO:0000313" key="2">
    <source>
        <dbReference type="EMBL" id="KAL3386716.1"/>
    </source>
</evidence>
<name>A0ABD2W1U2_9HYME</name>
<reference evidence="2 3" key="1">
    <citation type="journal article" date="2024" name="bioRxiv">
        <title>A reference genome for Trichogramma kaykai: A tiny desert-dwelling parasitoid wasp with competing sex-ratio distorters.</title>
        <authorList>
            <person name="Culotta J."/>
            <person name="Lindsey A.R."/>
        </authorList>
    </citation>
    <scope>NUCLEOTIDE SEQUENCE [LARGE SCALE GENOMIC DNA]</scope>
    <source>
        <strain evidence="2 3">KSX58</strain>
    </source>
</reference>
<feature type="transmembrane region" description="Helical" evidence="1">
    <location>
        <begin position="72"/>
        <end position="90"/>
    </location>
</feature>
<keyword evidence="1" id="KW-0472">Membrane</keyword>
<proteinExistence type="predicted"/>
<accession>A0ABD2W1U2</accession>
<comment type="caution">
    <text evidence="2">The sequence shown here is derived from an EMBL/GenBank/DDBJ whole genome shotgun (WGS) entry which is preliminary data.</text>
</comment>
<organism evidence="2 3">
    <name type="scientific">Trichogramma kaykai</name>
    <dbReference type="NCBI Taxonomy" id="54128"/>
    <lineage>
        <taxon>Eukaryota</taxon>
        <taxon>Metazoa</taxon>
        <taxon>Ecdysozoa</taxon>
        <taxon>Arthropoda</taxon>
        <taxon>Hexapoda</taxon>
        <taxon>Insecta</taxon>
        <taxon>Pterygota</taxon>
        <taxon>Neoptera</taxon>
        <taxon>Endopterygota</taxon>
        <taxon>Hymenoptera</taxon>
        <taxon>Apocrita</taxon>
        <taxon>Proctotrupomorpha</taxon>
        <taxon>Chalcidoidea</taxon>
        <taxon>Trichogrammatidae</taxon>
        <taxon>Trichogramma</taxon>
    </lineage>
</organism>
<keyword evidence="3" id="KW-1185">Reference proteome</keyword>
<dbReference type="AlphaFoldDB" id="A0ABD2W1U2"/>
<dbReference type="EMBL" id="JBJJXI010000145">
    <property type="protein sequence ID" value="KAL3386716.1"/>
    <property type="molecule type" value="Genomic_DNA"/>
</dbReference>